<name>A0A183TKT2_SCHSO</name>
<organism evidence="4">
    <name type="scientific">Schistocephalus solidus</name>
    <name type="common">Tapeworm</name>
    <dbReference type="NCBI Taxonomy" id="70667"/>
    <lineage>
        <taxon>Eukaryota</taxon>
        <taxon>Metazoa</taxon>
        <taxon>Spiralia</taxon>
        <taxon>Lophotrochozoa</taxon>
        <taxon>Platyhelminthes</taxon>
        <taxon>Cestoda</taxon>
        <taxon>Eucestoda</taxon>
        <taxon>Diphyllobothriidea</taxon>
        <taxon>Diphyllobothriidae</taxon>
        <taxon>Schistocephalus</taxon>
    </lineage>
</organism>
<dbReference type="InterPro" id="IPR003961">
    <property type="entry name" value="FN3_dom"/>
</dbReference>
<gene>
    <name evidence="2" type="ORF">SSLN_LOCUS17080</name>
</gene>
<dbReference type="AlphaFoldDB" id="A0A183TKT2"/>
<evidence type="ECO:0000313" key="4">
    <source>
        <dbReference type="WBParaSite" id="SSLN_0001772901-mRNA-1"/>
    </source>
</evidence>
<dbReference type="OrthoDB" id="6282798at2759"/>
<dbReference type="Proteomes" id="UP000275846">
    <property type="component" value="Unassembled WGS sequence"/>
</dbReference>
<dbReference type="Gene3D" id="2.60.40.10">
    <property type="entry name" value="Immunoglobulins"/>
    <property type="match status" value="2"/>
</dbReference>
<dbReference type="EMBL" id="UYSU01041941">
    <property type="protein sequence ID" value="VDM03466.1"/>
    <property type="molecule type" value="Genomic_DNA"/>
</dbReference>
<proteinExistence type="predicted"/>
<reference evidence="4" key="1">
    <citation type="submission" date="2016-06" db="UniProtKB">
        <authorList>
            <consortium name="WormBaseParasite"/>
        </authorList>
    </citation>
    <scope>IDENTIFICATION</scope>
</reference>
<dbReference type="SUPFAM" id="SSF49265">
    <property type="entry name" value="Fibronectin type III"/>
    <property type="match status" value="2"/>
</dbReference>
<reference evidence="2 3" key="2">
    <citation type="submission" date="2018-11" db="EMBL/GenBank/DDBJ databases">
        <authorList>
            <consortium name="Pathogen Informatics"/>
        </authorList>
    </citation>
    <scope>NUCLEOTIDE SEQUENCE [LARGE SCALE GENOMIC DNA]</scope>
    <source>
        <strain evidence="2 3">NST_G2</strain>
    </source>
</reference>
<sequence>MPYVEHYGNNLVYLLTVRCLNCNNIRPTDVNTTIIGNWRTDRITYTIFQSGTSTNKITQPIESYKLFEATIQSRNDKGTSTALPTVAQGYSGENMPNFAPPAPTVLQVTSTGAVLQWTVITQQQEAHVNGFFRGYRVEWCPSTLTITECEREKRFKDVLFQMLPVPISYLRRPRSVEEREAEEITGTQDHTHFYNSPGDCESLQDACPVSPFRSPSCIGEAIQLQLARSRRQLVTMTTLPDARSSITPIVLQNFTWGQTINYTLTGAPGNTNIRLWLRILNSLNAGPMSSVVNLTTLEGIPGPVSELQTVMIGINRVNITWTAPREPNGVVIGYEFEARESKLTLLS</sequence>
<accession>A0A183TKT2</accession>
<evidence type="ECO:0000313" key="3">
    <source>
        <dbReference type="Proteomes" id="UP000275846"/>
    </source>
</evidence>
<evidence type="ECO:0000313" key="2">
    <source>
        <dbReference type="EMBL" id="VDM03466.1"/>
    </source>
</evidence>
<dbReference type="STRING" id="70667.A0A183TKT2"/>
<feature type="domain" description="Fibronectin type-III" evidence="1">
    <location>
        <begin position="303"/>
        <end position="347"/>
    </location>
</feature>
<dbReference type="InterPro" id="IPR036116">
    <property type="entry name" value="FN3_sf"/>
</dbReference>
<dbReference type="WBParaSite" id="SSLN_0001772901-mRNA-1">
    <property type="protein sequence ID" value="SSLN_0001772901-mRNA-1"/>
    <property type="gene ID" value="SSLN_0001772901"/>
</dbReference>
<dbReference type="PROSITE" id="PS50853">
    <property type="entry name" value="FN3"/>
    <property type="match status" value="1"/>
</dbReference>
<keyword evidence="3" id="KW-1185">Reference proteome</keyword>
<evidence type="ECO:0000259" key="1">
    <source>
        <dbReference type="PROSITE" id="PS50853"/>
    </source>
</evidence>
<protein>
    <submittedName>
        <fullName evidence="4">Fibronectin type-III domain-containing protein</fullName>
    </submittedName>
</protein>
<dbReference type="CDD" id="cd00063">
    <property type="entry name" value="FN3"/>
    <property type="match status" value="1"/>
</dbReference>
<dbReference type="InterPro" id="IPR013783">
    <property type="entry name" value="Ig-like_fold"/>
</dbReference>